<keyword evidence="3" id="KW-0378">Hydrolase</keyword>
<dbReference type="InterPro" id="IPR033116">
    <property type="entry name" value="TRYPSIN_SER"/>
</dbReference>
<evidence type="ECO:0000313" key="9">
    <source>
        <dbReference type="RefSeq" id="XP_017768609.1"/>
    </source>
</evidence>
<evidence type="ECO:0000256" key="2">
    <source>
        <dbReference type="ARBA" id="ARBA00022670"/>
    </source>
</evidence>
<evidence type="ECO:0000256" key="3">
    <source>
        <dbReference type="ARBA" id="ARBA00022801"/>
    </source>
</evidence>
<proteinExistence type="inferred from homology"/>
<organism evidence="8 9">
    <name type="scientific">Nicrophorus vespilloides</name>
    <name type="common">Boreal carrion beetle</name>
    <dbReference type="NCBI Taxonomy" id="110193"/>
    <lineage>
        <taxon>Eukaryota</taxon>
        <taxon>Metazoa</taxon>
        <taxon>Ecdysozoa</taxon>
        <taxon>Arthropoda</taxon>
        <taxon>Hexapoda</taxon>
        <taxon>Insecta</taxon>
        <taxon>Pterygota</taxon>
        <taxon>Neoptera</taxon>
        <taxon>Endopterygota</taxon>
        <taxon>Coleoptera</taxon>
        <taxon>Polyphaga</taxon>
        <taxon>Staphyliniformia</taxon>
        <taxon>Silphidae</taxon>
        <taxon>Nicrophorinae</taxon>
        <taxon>Nicrophorus</taxon>
    </lineage>
</organism>
<keyword evidence="2" id="KW-0645">Protease</keyword>
<protein>
    <submittedName>
        <fullName evidence="9">Chymotrypsin-2-like</fullName>
    </submittedName>
</protein>
<dbReference type="Pfam" id="PF00089">
    <property type="entry name" value="Trypsin"/>
    <property type="match status" value="1"/>
</dbReference>
<dbReference type="PRINTS" id="PR00722">
    <property type="entry name" value="CHYMOTRYPSIN"/>
</dbReference>
<dbReference type="PANTHER" id="PTHR24276:SF91">
    <property type="entry name" value="AT26814P-RELATED"/>
    <property type="match status" value="1"/>
</dbReference>
<evidence type="ECO:0000313" key="8">
    <source>
        <dbReference type="Proteomes" id="UP000695000"/>
    </source>
</evidence>
<feature type="signal peptide" evidence="6">
    <location>
        <begin position="1"/>
        <end position="16"/>
    </location>
</feature>
<dbReference type="Proteomes" id="UP000695000">
    <property type="component" value="Unplaced"/>
</dbReference>
<feature type="chain" id="PRO_5047119537" evidence="6">
    <location>
        <begin position="17"/>
        <end position="281"/>
    </location>
</feature>
<evidence type="ECO:0000256" key="5">
    <source>
        <dbReference type="ARBA" id="ARBA00023157"/>
    </source>
</evidence>
<dbReference type="SMART" id="SM00020">
    <property type="entry name" value="Tryp_SPc"/>
    <property type="match status" value="1"/>
</dbReference>
<dbReference type="GeneID" id="108556838"/>
<evidence type="ECO:0000256" key="4">
    <source>
        <dbReference type="ARBA" id="ARBA00022825"/>
    </source>
</evidence>
<dbReference type="InterPro" id="IPR050430">
    <property type="entry name" value="Peptidase_S1"/>
</dbReference>
<comment type="similarity">
    <text evidence="1">Belongs to the peptidase S1 family.</text>
</comment>
<evidence type="ECO:0000259" key="7">
    <source>
        <dbReference type="PROSITE" id="PS50240"/>
    </source>
</evidence>
<dbReference type="InterPro" id="IPR009003">
    <property type="entry name" value="Peptidase_S1_PA"/>
</dbReference>
<dbReference type="InterPro" id="IPR043504">
    <property type="entry name" value="Peptidase_S1_PA_chymotrypsin"/>
</dbReference>
<keyword evidence="8" id="KW-1185">Reference proteome</keyword>
<evidence type="ECO:0000256" key="6">
    <source>
        <dbReference type="SAM" id="SignalP"/>
    </source>
</evidence>
<dbReference type="InterPro" id="IPR001254">
    <property type="entry name" value="Trypsin_dom"/>
</dbReference>
<feature type="domain" description="Peptidase S1" evidence="7">
    <location>
        <begin position="22"/>
        <end position="275"/>
    </location>
</feature>
<dbReference type="CDD" id="cd00190">
    <property type="entry name" value="Tryp_SPc"/>
    <property type="match status" value="1"/>
</dbReference>
<dbReference type="InterPro" id="IPR001314">
    <property type="entry name" value="Peptidase_S1A"/>
</dbReference>
<dbReference type="PROSITE" id="PS00135">
    <property type="entry name" value="TRYPSIN_SER"/>
    <property type="match status" value="1"/>
</dbReference>
<dbReference type="PROSITE" id="PS50240">
    <property type="entry name" value="TRYPSIN_DOM"/>
    <property type="match status" value="1"/>
</dbReference>
<keyword evidence="6" id="KW-0732">Signal</keyword>
<keyword evidence="4" id="KW-0720">Serine protease</keyword>
<gene>
    <name evidence="9" type="primary">LOC108556838</name>
</gene>
<dbReference type="SUPFAM" id="SSF50494">
    <property type="entry name" value="Trypsin-like serine proteases"/>
    <property type="match status" value="1"/>
</dbReference>
<accession>A0ABM1M209</accession>
<dbReference type="RefSeq" id="XP_017768609.1">
    <property type="nucleotide sequence ID" value="XM_017913120.1"/>
</dbReference>
<reference evidence="9" key="1">
    <citation type="submission" date="2025-08" db="UniProtKB">
        <authorList>
            <consortium name="RefSeq"/>
        </authorList>
    </citation>
    <scope>IDENTIFICATION</scope>
    <source>
        <tissue evidence="9">Whole Larva</tissue>
    </source>
</reference>
<dbReference type="PANTHER" id="PTHR24276">
    <property type="entry name" value="POLYSERASE-RELATED"/>
    <property type="match status" value="1"/>
</dbReference>
<name>A0ABM1M209_NICVS</name>
<sequence length="281" mass="31293">MKSVLLLTALFVCVFAAPEKYIVGETAEIVEDKDFINYSYTVSVQWTNGNDEKYYHICGGAVIGKKHVLTAKHCCKDFVTDNLVVMAGTNDITVNDDTNDHLYKIIQILKEENVFPKAPLKDDLCVLELQKEIENDKNIRSIELCYDGITEDTGNLILSGWGVTDSSNEMSYTNLKVDRNLKILPRKIEDLSDDKTCDGRLNNMGIERKLEKENICTENKNGVTACKGDSGGPLVSNGKLIGIVTWGIVPCGVSIVPTIYTGIKDYKTYLEKYTKNPVTSK</sequence>
<evidence type="ECO:0000256" key="1">
    <source>
        <dbReference type="ARBA" id="ARBA00007664"/>
    </source>
</evidence>
<dbReference type="Gene3D" id="2.40.10.10">
    <property type="entry name" value="Trypsin-like serine proteases"/>
    <property type="match status" value="2"/>
</dbReference>
<keyword evidence="5" id="KW-1015">Disulfide bond</keyword>